<dbReference type="WBParaSite" id="MBELARI_LOCUS20437">
    <property type="protein sequence ID" value="MBELARI_LOCUS20437"/>
    <property type="gene ID" value="MBELARI_LOCUS20437"/>
</dbReference>
<proteinExistence type="predicted"/>
<dbReference type="Proteomes" id="UP000887575">
    <property type="component" value="Unassembled WGS sequence"/>
</dbReference>
<evidence type="ECO:0000313" key="3">
    <source>
        <dbReference type="WBParaSite" id="MBELARI_LOCUS20437"/>
    </source>
</evidence>
<evidence type="ECO:0000313" key="2">
    <source>
        <dbReference type="Proteomes" id="UP000887575"/>
    </source>
</evidence>
<keyword evidence="1" id="KW-0472">Membrane</keyword>
<name>A0AAF3F1R0_9BILA</name>
<organism evidence="2 3">
    <name type="scientific">Mesorhabditis belari</name>
    <dbReference type="NCBI Taxonomy" id="2138241"/>
    <lineage>
        <taxon>Eukaryota</taxon>
        <taxon>Metazoa</taxon>
        <taxon>Ecdysozoa</taxon>
        <taxon>Nematoda</taxon>
        <taxon>Chromadorea</taxon>
        <taxon>Rhabditida</taxon>
        <taxon>Rhabditina</taxon>
        <taxon>Rhabditomorpha</taxon>
        <taxon>Rhabditoidea</taxon>
        <taxon>Rhabditidae</taxon>
        <taxon>Mesorhabditinae</taxon>
        <taxon>Mesorhabditis</taxon>
    </lineage>
</organism>
<keyword evidence="1" id="KW-0812">Transmembrane</keyword>
<feature type="transmembrane region" description="Helical" evidence="1">
    <location>
        <begin position="19"/>
        <end position="38"/>
    </location>
</feature>
<keyword evidence="1" id="KW-1133">Transmembrane helix</keyword>
<dbReference type="AlphaFoldDB" id="A0AAF3F1R0"/>
<reference evidence="3" key="1">
    <citation type="submission" date="2024-02" db="UniProtKB">
        <authorList>
            <consortium name="WormBaseParasite"/>
        </authorList>
    </citation>
    <scope>IDENTIFICATION</scope>
</reference>
<keyword evidence="2" id="KW-1185">Reference proteome</keyword>
<feature type="transmembrane region" description="Helical" evidence="1">
    <location>
        <begin position="107"/>
        <end position="127"/>
    </location>
</feature>
<feature type="transmembrane region" description="Helical" evidence="1">
    <location>
        <begin position="182"/>
        <end position="201"/>
    </location>
</feature>
<sequence length="241" mass="28475">MGLVIAGILYFSFRLVSRYFTMLQLCFNWSAIFASYPWGHVINPIETEVMLLGFNLFVFICCQTIIVFWEDNWRFYREMKAFRRWGRLKNRTIDYFSDVVMGEMGELICFWLLNAFLVVQSALLYLICDVYYKEPFASMYINVKKAALSLNTSVPLATDADHIVLQPMHASVAAHGDSMLSWLWHDWTLVLQQLAIATYFMTLNRRTSFRRKLLPFSIAAITTFQRCGYWFDSWQRKKIYL</sequence>
<feature type="transmembrane region" description="Helical" evidence="1">
    <location>
        <begin position="50"/>
        <end position="69"/>
    </location>
</feature>
<protein>
    <submittedName>
        <fullName evidence="3">Uncharacterized protein</fullName>
    </submittedName>
</protein>
<evidence type="ECO:0000256" key="1">
    <source>
        <dbReference type="SAM" id="Phobius"/>
    </source>
</evidence>
<accession>A0AAF3F1R0</accession>